<evidence type="ECO:0000256" key="1">
    <source>
        <dbReference type="ARBA" id="ARBA00006901"/>
    </source>
</evidence>
<dbReference type="InParanoid" id="A0A6L2PVB2"/>
<sequence>MCTNKYCTEAKSETESQPKSWRKPWAQKEGEWYSKFKVFAPEKAGSPDMVRILQSTVNFGPETFRKWIKEVKRDAAILDMRYIPERHQILGSNLAAAHFLVHRGAAVRFVGSTEWIKRRGDEYDLPNKYDPDYLIEAIDILDMKLYYEGLQNMTNLGSLQWLSLQNCLEVDDWWLDRISNEYRMSLEYLDISNCVQVTERGIGALYRMTKLRTLKVHSIASSHMFQLACLMLEDIHPQLKIEGVTYLHAENQDV</sequence>
<dbReference type="InterPro" id="IPR032675">
    <property type="entry name" value="LRR_dom_sf"/>
</dbReference>
<dbReference type="SMR" id="A0A6L2PVB2"/>
<name>A0A6L2PVB2_COPFO</name>
<reference evidence="4" key="1">
    <citation type="submission" date="2020-01" db="EMBL/GenBank/DDBJ databases">
        <title>Draft genome sequence of the Termite Coptotermes fromosanus.</title>
        <authorList>
            <person name="Itakura S."/>
            <person name="Yosikawa Y."/>
            <person name="Umezawa K."/>
        </authorList>
    </citation>
    <scope>NUCLEOTIDE SEQUENCE [LARGE SCALE GENOMIC DNA]</scope>
</reference>
<dbReference type="Proteomes" id="UP000502823">
    <property type="component" value="Unassembled WGS sequence"/>
</dbReference>
<protein>
    <recommendedName>
        <fullName evidence="2">ATP synthase subunit s-like protein</fullName>
    </recommendedName>
</protein>
<comment type="caution">
    <text evidence="3">The sequence shown here is derived from an EMBL/GenBank/DDBJ whole genome shotgun (WGS) entry which is preliminary data.</text>
</comment>
<keyword evidence="4" id="KW-1185">Reference proteome</keyword>
<gene>
    <name evidence="3" type="ORF">Cfor_05484</name>
</gene>
<dbReference type="OrthoDB" id="1708588at2759"/>
<evidence type="ECO:0000313" key="3">
    <source>
        <dbReference type="EMBL" id="GFG33747.1"/>
    </source>
</evidence>
<evidence type="ECO:0000313" key="4">
    <source>
        <dbReference type="Proteomes" id="UP000502823"/>
    </source>
</evidence>
<dbReference type="FunFam" id="3.80.10.10:FF:000168">
    <property type="entry name" value="Distal membrane arm assembly complex 2"/>
    <property type="match status" value="1"/>
</dbReference>
<comment type="similarity">
    <text evidence="1">Belongs to the ATP synthase subunit s family.</text>
</comment>
<dbReference type="FunCoup" id="A0A6L2PVB2">
    <property type="interactions" value="824"/>
</dbReference>
<accession>A0A6L2PVB2</accession>
<dbReference type="AlphaFoldDB" id="A0A6L2PVB2"/>
<dbReference type="SUPFAM" id="SSF52047">
    <property type="entry name" value="RNI-like"/>
    <property type="match status" value="1"/>
</dbReference>
<dbReference type="EMBL" id="BLKM01008464">
    <property type="protein sequence ID" value="GFG33747.1"/>
    <property type="molecule type" value="Genomic_DNA"/>
</dbReference>
<proteinExistence type="inferred from homology"/>
<evidence type="ECO:0000256" key="2">
    <source>
        <dbReference type="ARBA" id="ARBA00076566"/>
    </source>
</evidence>
<organism evidence="3 4">
    <name type="scientific">Coptotermes formosanus</name>
    <name type="common">Formosan subterranean termite</name>
    <dbReference type="NCBI Taxonomy" id="36987"/>
    <lineage>
        <taxon>Eukaryota</taxon>
        <taxon>Metazoa</taxon>
        <taxon>Ecdysozoa</taxon>
        <taxon>Arthropoda</taxon>
        <taxon>Hexapoda</taxon>
        <taxon>Insecta</taxon>
        <taxon>Pterygota</taxon>
        <taxon>Neoptera</taxon>
        <taxon>Polyneoptera</taxon>
        <taxon>Dictyoptera</taxon>
        <taxon>Blattodea</taxon>
        <taxon>Blattoidea</taxon>
        <taxon>Termitoidae</taxon>
        <taxon>Rhinotermitidae</taxon>
        <taxon>Coptotermes</taxon>
    </lineage>
</organism>
<dbReference type="Gene3D" id="3.80.10.10">
    <property type="entry name" value="Ribonuclease Inhibitor"/>
    <property type="match status" value="1"/>
</dbReference>